<sequence length="59" mass="6956">MLRVDGVRQEIREVEEKLRAATAALARKDKELRETNTMLDNFRIKSSRLQQLIDQQQKS</sequence>
<feature type="coiled-coil region" evidence="1">
    <location>
        <begin position="4"/>
        <end position="31"/>
    </location>
</feature>
<proteinExistence type="predicted"/>
<evidence type="ECO:0000313" key="2">
    <source>
        <dbReference type="EMBL" id="VFR81209.1"/>
    </source>
</evidence>
<keyword evidence="1" id="KW-0175">Coiled coil</keyword>
<reference evidence="3" key="1">
    <citation type="submission" date="2019-03" db="EMBL/GenBank/DDBJ databases">
        <authorList>
            <person name="Danneels B."/>
        </authorList>
    </citation>
    <scope>NUCLEOTIDE SEQUENCE</scope>
</reference>
<accession>A0A484UHR2</accession>
<organism evidence="3">
    <name type="scientific">plant metagenome</name>
    <dbReference type="NCBI Taxonomy" id="1297885"/>
    <lineage>
        <taxon>unclassified sequences</taxon>
        <taxon>metagenomes</taxon>
        <taxon>organismal metagenomes</taxon>
    </lineage>
</organism>
<gene>
    <name evidence="2" type="ORF">ISE1_2720</name>
    <name evidence="3" type="ORF">ISE2_4470</name>
</gene>
<evidence type="ECO:0000313" key="3">
    <source>
        <dbReference type="EMBL" id="VFR86235.1"/>
    </source>
</evidence>
<name>A0A484UHR2_9ZZZZ</name>
<protein>
    <submittedName>
        <fullName evidence="3">Uncharacterized protein</fullName>
    </submittedName>
</protein>
<dbReference type="EMBL" id="CAADIM010000018">
    <property type="protein sequence ID" value="VFR81209.1"/>
    <property type="molecule type" value="Genomic_DNA"/>
</dbReference>
<evidence type="ECO:0000256" key="1">
    <source>
        <dbReference type="SAM" id="Coils"/>
    </source>
</evidence>
<dbReference type="AlphaFoldDB" id="A0A484UHR2"/>
<dbReference type="EMBL" id="CAADIN010000014">
    <property type="protein sequence ID" value="VFR86235.1"/>
    <property type="molecule type" value="Genomic_DNA"/>
</dbReference>